<dbReference type="InterPro" id="IPR000515">
    <property type="entry name" value="MetI-like"/>
</dbReference>
<feature type="domain" description="ABC transmembrane type-1" evidence="9">
    <location>
        <begin position="86"/>
        <end position="293"/>
    </location>
</feature>
<dbReference type="InterPro" id="IPR005672">
    <property type="entry name" value="Phosphate_PstA"/>
</dbReference>
<feature type="transmembrane region" description="Helical" evidence="8">
    <location>
        <begin position="272"/>
        <end position="297"/>
    </location>
</feature>
<name>A0A6I0FP25_9FIRM</name>
<dbReference type="Gene3D" id="1.10.3720.10">
    <property type="entry name" value="MetI-like"/>
    <property type="match status" value="1"/>
</dbReference>
<reference evidence="10 11" key="1">
    <citation type="submission" date="2019-10" db="EMBL/GenBank/DDBJ databases">
        <title>Alkaliphilus serpentinus sp. nov. and Alkaliphilus pronyensis sp. nov., two novel anaerobic alkaliphilic species isolated from the serpentinized-hosted hydrothermal field of the Prony Bay (New Caledonia).</title>
        <authorList>
            <person name="Postec A."/>
        </authorList>
    </citation>
    <scope>NUCLEOTIDE SEQUENCE [LARGE SCALE GENOMIC DNA]</scope>
    <source>
        <strain evidence="10 11">LacV</strain>
    </source>
</reference>
<evidence type="ECO:0000256" key="1">
    <source>
        <dbReference type="ARBA" id="ARBA00004651"/>
    </source>
</evidence>
<keyword evidence="4 8" id="KW-1003">Cell membrane</keyword>
<evidence type="ECO:0000256" key="7">
    <source>
        <dbReference type="ARBA" id="ARBA00023136"/>
    </source>
</evidence>
<accession>A0A6I0FP25</accession>
<dbReference type="PROSITE" id="PS50928">
    <property type="entry name" value="ABC_TM1"/>
    <property type="match status" value="1"/>
</dbReference>
<dbReference type="GO" id="GO:0005315">
    <property type="term" value="F:phosphate transmembrane transporter activity"/>
    <property type="evidence" value="ECO:0007669"/>
    <property type="project" value="InterPro"/>
</dbReference>
<keyword evidence="11" id="KW-1185">Reference proteome</keyword>
<organism evidence="10 11">
    <name type="scientific">Alkaliphilus pronyensis</name>
    <dbReference type="NCBI Taxonomy" id="1482732"/>
    <lineage>
        <taxon>Bacteria</taxon>
        <taxon>Bacillati</taxon>
        <taxon>Bacillota</taxon>
        <taxon>Clostridia</taxon>
        <taxon>Peptostreptococcales</taxon>
        <taxon>Natronincolaceae</taxon>
        <taxon>Alkaliphilus</taxon>
    </lineage>
</organism>
<protein>
    <recommendedName>
        <fullName evidence="8">Phosphate transport system permease protein PstA</fullName>
    </recommendedName>
</protein>
<evidence type="ECO:0000313" key="11">
    <source>
        <dbReference type="Proteomes" id="UP000432715"/>
    </source>
</evidence>
<feature type="transmembrane region" description="Helical" evidence="8">
    <location>
        <begin position="82"/>
        <end position="111"/>
    </location>
</feature>
<dbReference type="InterPro" id="IPR035906">
    <property type="entry name" value="MetI-like_sf"/>
</dbReference>
<keyword evidence="3" id="KW-0813">Transport</keyword>
<dbReference type="OrthoDB" id="9785113at2"/>
<evidence type="ECO:0000313" key="10">
    <source>
        <dbReference type="EMBL" id="KAB3540976.1"/>
    </source>
</evidence>
<dbReference type="SUPFAM" id="SSF161098">
    <property type="entry name" value="MetI-like"/>
    <property type="match status" value="1"/>
</dbReference>
<evidence type="ECO:0000256" key="2">
    <source>
        <dbReference type="ARBA" id="ARBA00007069"/>
    </source>
</evidence>
<dbReference type="PANTHER" id="PTHR43470">
    <property type="entry name" value="PHOSPHATE TRANSPORT SYSTEM PERMEASE PROTEIN PSTA-RELATED"/>
    <property type="match status" value="1"/>
</dbReference>
<dbReference type="EMBL" id="WBZC01000001">
    <property type="protein sequence ID" value="KAB3540976.1"/>
    <property type="molecule type" value="Genomic_DNA"/>
</dbReference>
<comment type="subcellular location">
    <subcellularLocation>
        <location evidence="1 8">Cell membrane</location>
        <topology evidence="1 8">Multi-pass membrane protein</topology>
    </subcellularLocation>
</comment>
<dbReference type="GO" id="GO:0035435">
    <property type="term" value="P:phosphate ion transmembrane transport"/>
    <property type="evidence" value="ECO:0007669"/>
    <property type="project" value="InterPro"/>
</dbReference>
<keyword evidence="7 8" id="KW-0472">Membrane</keyword>
<sequence length="305" mass="33116">MSCEIEHKGTFNTLLNINKIKKNLTRRIMIDKIATMIFFGSTLFALLVLGILIYRIFTQSIGWLDLQFLTSTLSIFPEKAGILGAIIGSFLLMIIVAPVTIVLGVATAIYLEEYASKSKFQSFVKMNISNLAGVPSVIFGLLGLTVFGRLLNLGSSILAGGLTMSLLVLPIVVVAAQEAVRAVPGFLRDASYAMGASRWTTIRKVVLPVALPGILTGSILALSRAIGETAPLVVLGIPALILRIPTGFMDNFTALPIQIYYWTLDAVLTREYANLAAATIVALMVMLAMMNSIAIIIRNKFQKRY</sequence>
<dbReference type="NCBIfam" id="TIGR00974">
    <property type="entry name" value="3a0107s02c"/>
    <property type="match status" value="1"/>
</dbReference>
<evidence type="ECO:0000256" key="8">
    <source>
        <dbReference type="RuleBase" id="RU363043"/>
    </source>
</evidence>
<keyword evidence="6 8" id="KW-1133">Transmembrane helix</keyword>
<evidence type="ECO:0000256" key="5">
    <source>
        <dbReference type="ARBA" id="ARBA00022692"/>
    </source>
</evidence>
<feature type="transmembrane region" description="Helical" evidence="8">
    <location>
        <begin position="131"/>
        <end position="151"/>
    </location>
</feature>
<comment type="similarity">
    <text evidence="2 8">Belongs to the binding-protein-dependent transport system permease family. CysTW subfamily.</text>
</comment>
<dbReference type="RefSeq" id="WP_151859564.1">
    <property type="nucleotide sequence ID" value="NZ_WBZC01000001.1"/>
</dbReference>
<dbReference type="AlphaFoldDB" id="A0A6I0FP25"/>
<dbReference type="Pfam" id="PF00528">
    <property type="entry name" value="BPD_transp_1"/>
    <property type="match status" value="1"/>
</dbReference>
<keyword evidence="5 8" id="KW-0812">Transmembrane</keyword>
<evidence type="ECO:0000256" key="4">
    <source>
        <dbReference type="ARBA" id="ARBA00022475"/>
    </source>
</evidence>
<feature type="transmembrane region" description="Helical" evidence="8">
    <location>
        <begin position="157"/>
        <end position="176"/>
    </location>
</feature>
<dbReference type="Proteomes" id="UP000432715">
    <property type="component" value="Unassembled WGS sequence"/>
</dbReference>
<feature type="transmembrane region" description="Helical" evidence="8">
    <location>
        <begin position="205"/>
        <end position="226"/>
    </location>
</feature>
<dbReference type="PANTHER" id="PTHR43470:SF5">
    <property type="entry name" value="PHOSPHATE TRANSPORT SYSTEM PERMEASE PROTEIN PSTA"/>
    <property type="match status" value="1"/>
</dbReference>
<dbReference type="CDD" id="cd06261">
    <property type="entry name" value="TM_PBP2"/>
    <property type="match status" value="1"/>
</dbReference>
<dbReference type="GO" id="GO:0005886">
    <property type="term" value="C:plasma membrane"/>
    <property type="evidence" value="ECO:0007669"/>
    <property type="project" value="UniProtKB-SubCell"/>
</dbReference>
<proteinExistence type="inferred from homology"/>
<feature type="transmembrane region" description="Helical" evidence="8">
    <location>
        <begin position="33"/>
        <end position="57"/>
    </location>
</feature>
<evidence type="ECO:0000256" key="6">
    <source>
        <dbReference type="ARBA" id="ARBA00022989"/>
    </source>
</evidence>
<gene>
    <name evidence="10" type="primary">pstA</name>
    <name evidence="10" type="ORF">F8154_00200</name>
</gene>
<evidence type="ECO:0000259" key="9">
    <source>
        <dbReference type="PROSITE" id="PS50928"/>
    </source>
</evidence>
<evidence type="ECO:0000256" key="3">
    <source>
        <dbReference type="ARBA" id="ARBA00022448"/>
    </source>
</evidence>
<comment type="caution">
    <text evidence="10">The sequence shown here is derived from an EMBL/GenBank/DDBJ whole genome shotgun (WGS) entry which is preliminary data.</text>
</comment>